<evidence type="ECO:0000313" key="7">
    <source>
        <dbReference type="EMBL" id="EQB58087.1"/>
    </source>
</evidence>
<dbReference type="Pfam" id="PF01264">
    <property type="entry name" value="Chorismate_synt"/>
    <property type="match status" value="2"/>
</dbReference>
<dbReference type="HOGENOM" id="CLU_1402310_0_0_1"/>
<dbReference type="InterPro" id="IPR035904">
    <property type="entry name" value="Chorismate_synth_AroC_sf"/>
</dbReference>
<dbReference type="GO" id="GO:0010181">
    <property type="term" value="F:FMN binding"/>
    <property type="evidence" value="ECO:0007669"/>
    <property type="project" value="TreeGrafter"/>
</dbReference>
<comment type="caution">
    <text evidence="7">The sequence shown here is derived from an EMBL/GenBank/DDBJ whole genome shotgun (WGS) entry which is preliminary data.</text>
</comment>
<evidence type="ECO:0000256" key="5">
    <source>
        <dbReference type="ARBA" id="ARBA00023141"/>
    </source>
</evidence>
<keyword evidence="6" id="KW-0456">Lyase</keyword>
<proteinExistence type="inferred from homology"/>
<gene>
    <name evidence="7" type="ORF">CGLO_01715</name>
</gene>
<dbReference type="EC" id="4.2.3.5" evidence="3"/>
<dbReference type="SUPFAM" id="SSF103263">
    <property type="entry name" value="Chorismate synthase, AroC"/>
    <property type="match status" value="1"/>
</dbReference>
<keyword evidence="4" id="KW-0028">Amino-acid biosynthesis</keyword>
<accession>T0KRB8</accession>
<comment type="pathway">
    <text evidence="1">Metabolic intermediate biosynthesis; chorismate biosynthesis; chorismate from D-erythrose 4-phosphate and phosphoenolpyruvate: step 7/7.</text>
</comment>
<reference evidence="8" key="1">
    <citation type="journal article" date="2013" name="Mol. Plant Microbe Interact.">
        <title>Global aspects of pacC regulation of pathogenicity genes in Colletotrichum gloeosporioides as revealed by transcriptome analysis.</title>
        <authorList>
            <person name="Alkan N."/>
            <person name="Meng X."/>
            <person name="Friedlander G."/>
            <person name="Reuveni E."/>
            <person name="Sukno S."/>
            <person name="Sherman A."/>
            <person name="Thon M."/>
            <person name="Fluhr R."/>
            <person name="Prusky D."/>
        </authorList>
    </citation>
    <scope>NUCLEOTIDE SEQUENCE [LARGE SCALE GENOMIC DNA]</scope>
    <source>
        <strain evidence="8">Cg-14</strain>
    </source>
</reference>
<dbReference type="GO" id="GO:0009423">
    <property type="term" value="P:chorismate biosynthetic process"/>
    <property type="evidence" value="ECO:0007669"/>
    <property type="project" value="TreeGrafter"/>
</dbReference>
<dbReference type="GO" id="GO:0004107">
    <property type="term" value="F:chorismate synthase activity"/>
    <property type="evidence" value="ECO:0007669"/>
    <property type="project" value="UniProtKB-EC"/>
</dbReference>
<dbReference type="AlphaFoldDB" id="T0KRB8"/>
<evidence type="ECO:0000256" key="4">
    <source>
        <dbReference type="ARBA" id="ARBA00022605"/>
    </source>
</evidence>
<dbReference type="GO" id="GO:0005829">
    <property type="term" value="C:cytosol"/>
    <property type="evidence" value="ECO:0007669"/>
    <property type="project" value="TreeGrafter"/>
</dbReference>
<keyword evidence="5" id="KW-0057">Aromatic amino acid biosynthesis</keyword>
<dbReference type="OrthoDB" id="1721239at2759"/>
<dbReference type="PANTHER" id="PTHR21085:SF0">
    <property type="entry name" value="CHORISMATE SYNTHASE"/>
    <property type="match status" value="1"/>
</dbReference>
<evidence type="ECO:0000313" key="8">
    <source>
        <dbReference type="Proteomes" id="UP000015530"/>
    </source>
</evidence>
<sequence length="194" mass="20783">MGGRTEQIISTFGHYILGTTAGESHGKTVCCIIENSPPGLSLSESDIQLQLKRRRPCQSAITTPRDERDRATKGSGCEFGRMCDTPTGSHNVCHDAVWTEASSGGGRSSRRETIARVVAGAVAEKRLRETYGIEMVAFVSCFDKLEALLAVCRPRRTTAAVSGAASLTACPSSREASALTQEHCKGYVVSDDEI</sequence>
<organism evidence="7 8">
    <name type="scientific">Colletotrichum gloeosporioides (strain Cg-14)</name>
    <name type="common">Anthracnose fungus</name>
    <name type="synonym">Glomerella cingulata</name>
    <dbReference type="NCBI Taxonomy" id="1237896"/>
    <lineage>
        <taxon>Eukaryota</taxon>
        <taxon>Fungi</taxon>
        <taxon>Dikarya</taxon>
        <taxon>Ascomycota</taxon>
        <taxon>Pezizomycotina</taxon>
        <taxon>Sordariomycetes</taxon>
        <taxon>Hypocreomycetidae</taxon>
        <taxon>Glomerellales</taxon>
        <taxon>Glomerellaceae</taxon>
        <taxon>Colletotrichum</taxon>
        <taxon>Colletotrichum gloeosporioides species complex</taxon>
    </lineage>
</organism>
<dbReference type="GO" id="GO:0009073">
    <property type="term" value="P:aromatic amino acid family biosynthetic process"/>
    <property type="evidence" value="ECO:0007669"/>
    <property type="project" value="UniProtKB-KW"/>
</dbReference>
<protein>
    <recommendedName>
        <fullName evidence="3">chorismate synthase</fullName>
        <ecNumber evidence="3">4.2.3.5</ecNumber>
    </recommendedName>
</protein>
<name>T0KRB8_COLGC</name>
<dbReference type="Proteomes" id="UP000015530">
    <property type="component" value="Unassembled WGS sequence"/>
</dbReference>
<evidence type="ECO:0000256" key="3">
    <source>
        <dbReference type="ARBA" id="ARBA00013036"/>
    </source>
</evidence>
<evidence type="ECO:0000256" key="2">
    <source>
        <dbReference type="ARBA" id="ARBA00008014"/>
    </source>
</evidence>
<dbReference type="InterPro" id="IPR000453">
    <property type="entry name" value="Chorismate_synth"/>
</dbReference>
<comment type="similarity">
    <text evidence="2">Belongs to the chorismate synthase family.</text>
</comment>
<dbReference type="PANTHER" id="PTHR21085">
    <property type="entry name" value="CHORISMATE SYNTHASE"/>
    <property type="match status" value="1"/>
</dbReference>
<dbReference type="EMBL" id="AMYD01000364">
    <property type="protein sequence ID" value="EQB58087.1"/>
    <property type="molecule type" value="Genomic_DNA"/>
</dbReference>
<dbReference type="Gene3D" id="3.60.150.10">
    <property type="entry name" value="Chorismate synthase AroC"/>
    <property type="match status" value="1"/>
</dbReference>
<dbReference type="STRING" id="1237896.T0KRB8"/>
<evidence type="ECO:0000256" key="6">
    <source>
        <dbReference type="ARBA" id="ARBA00023239"/>
    </source>
</evidence>
<dbReference type="GO" id="GO:0008652">
    <property type="term" value="P:amino acid biosynthetic process"/>
    <property type="evidence" value="ECO:0007669"/>
    <property type="project" value="UniProtKB-KW"/>
</dbReference>
<evidence type="ECO:0000256" key="1">
    <source>
        <dbReference type="ARBA" id="ARBA00005044"/>
    </source>
</evidence>